<proteinExistence type="predicted"/>
<evidence type="ECO:0000313" key="1">
    <source>
        <dbReference type="EMBL" id="DAE09143.1"/>
    </source>
</evidence>
<name>A0A8S5PPQ3_9CAUD</name>
<protein>
    <submittedName>
        <fullName evidence="1">Uncharacterized protein</fullName>
    </submittedName>
</protein>
<reference evidence="1" key="1">
    <citation type="journal article" date="2021" name="Proc. Natl. Acad. Sci. U.S.A.">
        <title>A Catalog of Tens of Thousands of Viruses from Human Metagenomes Reveals Hidden Associations with Chronic Diseases.</title>
        <authorList>
            <person name="Tisza M.J."/>
            <person name="Buck C.B."/>
        </authorList>
    </citation>
    <scope>NUCLEOTIDE SEQUENCE</scope>
    <source>
        <strain evidence="1">CtZro7</strain>
    </source>
</reference>
<dbReference type="EMBL" id="BK015483">
    <property type="protein sequence ID" value="DAE09143.1"/>
    <property type="molecule type" value="Genomic_DNA"/>
</dbReference>
<sequence length="50" mass="5929">MTERETLKLLQIDVLTDIIPYNMDKMTPTPPTADAWRFVVTSPENFFFFF</sequence>
<accession>A0A8S5PPQ3</accession>
<organism evidence="1">
    <name type="scientific">Siphoviridae sp. ctZro7</name>
    <dbReference type="NCBI Taxonomy" id="2825561"/>
    <lineage>
        <taxon>Viruses</taxon>
        <taxon>Duplodnaviria</taxon>
        <taxon>Heunggongvirae</taxon>
        <taxon>Uroviricota</taxon>
        <taxon>Caudoviricetes</taxon>
    </lineage>
</organism>